<keyword evidence="1" id="KW-1133">Transmembrane helix</keyword>
<name>A0A2C9D8D7_9HYPH</name>
<accession>A0A2C9D8D7</accession>
<dbReference type="AlphaFoldDB" id="A0A2C9D8D7"/>
<dbReference type="KEGG" id="hdi:HDIA_3053"/>
<proteinExistence type="predicted"/>
<evidence type="ECO:0000313" key="2">
    <source>
        <dbReference type="EMBL" id="SON56594.1"/>
    </source>
</evidence>
<keyword evidence="3" id="KW-1185">Reference proteome</keyword>
<dbReference type="InterPro" id="IPR012667">
    <property type="entry name" value="CbtB_put"/>
</dbReference>
<feature type="transmembrane region" description="Helical" evidence="1">
    <location>
        <begin position="20"/>
        <end position="41"/>
    </location>
</feature>
<dbReference type="NCBIfam" id="TIGR02459">
    <property type="entry name" value="CbtB"/>
    <property type="match status" value="1"/>
</dbReference>
<evidence type="ECO:0000256" key="1">
    <source>
        <dbReference type="SAM" id="Phobius"/>
    </source>
</evidence>
<dbReference type="EMBL" id="LT960614">
    <property type="protein sequence ID" value="SON56594.1"/>
    <property type="molecule type" value="Genomic_DNA"/>
</dbReference>
<gene>
    <name evidence="2" type="primary">CbtB</name>
    <name evidence="2" type="ORF">HDIA_3053</name>
</gene>
<keyword evidence="1" id="KW-0812">Transmembrane</keyword>
<dbReference type="Pfam" id="PF09489">
    <property type="entry name" value="CbtB"/>
    <property type="match status" value="1"/>
</dbReference>
<protein>
    <submittedName>
        <fullName evidence="2">Cobalt transporter subunit CbtB (Proposed)</fullName>
    </submittedName>
</protein>
<organism evidence="2 3">
    <name type="scientific">Hartmannibacter diazotrophicus</name>
    <dbReference type="NCBI Taxonomy" id="1482074"/>
    <lineage>
        <taxon>Bacteria</taxon>
        <taxon>Pseudomonadati</taxon>
        <taxon>Pseudomonadota</taxon>
        <taxon>Alphaproteobacteria</taxon>
        <taxon>Hyphomicrobiales</taxon>
        <taxon>Pleomorphomonadaceae</taxon>
        <taxon>Hartmannibacter</taxon>
    </lineage>
</organism>
<dbReference type="RefSeq" id="WP_099556952.1">
    <property type="nucleotide sequence ID" value="NZ_LT960614.1"/>
</dbReference>
<reference evidence="3" key="1">
    <citation type="submission" date="2017-09" db="EMBL/GenBank/DDBJ databases">
        <title>Genome sequence of Nannocystis excedens DSM 71.</title>
        <authorList>
            <person name="Blom J."/>
        </authorList>
    </citation>
    <scope>NUCLEOTIDE SEQUENCE [LARGE SCALE GENOMIC DNA]</scope>
    <source>
        <strain evidence="3">type strain: E19</strain>
    </source>
</reference>
<dbReference type="Proteomes" id="UP000223606">
    <property type="component" value="Chromosome 1"/>
</dbReference>
<evidence type="ECO:0000313" key="3">
    <source>
        <dbReference type="Proteomes" id="UP000223606"/>
    </source>
</evidence>
<sequence>MTTTTTTAKTGIDSRANVRLAALFAFALGGTLIFLTGFAGADVLHNAAHDTRHTMSFPCH</sequence>
<keyword evidence="1" id="KW-0472">Membrane</keyword>